<dbReference type="InterPro" id="IPR000873">
    <property type="entry name" value="AMP-dep_synth/lig_dom"/>
</dbReference>
<accession>A0ABW5M6P3</accession>
<dbReference type="PANTHER" id="PTHR43201">
    <property type="entry name" value="ACYL-COA SYNTHETASE"/>
    <property type="match status" value="1"/>
</dbReference>
<dbReference type="EMBL" id="JBHULN010000008">
    <property type="protein sequence ID" value="MFD2571873.1"/>
    <property type="molecule type" value="Genomic_DNA"/>
</dbReference>
<protein>
    <submittedName>
        <fullName evidence="2">AMP-binding protein</fullName>
    </submittedName>
</protein>
<sequence>MILDPAQPARWPIANTAYETQALDFCRAWLSGQTEFTLHTSGSTGTPKPIVLTRTQMQASAHLTGQTLGLRTGDAALVCLNVRYVAGIMMLVRGLELGLPMTIIEPSSTPLADFDPAKTSFAFTAFVPLQLQTILESTPDKLPILNSMKAILIGGAATSSALEQALQVIQAPVYATYGMTETVSHIALRRLNGPTATDVFTALAGVDIGTDERNCLHITSAATNFERVQTNDVVDLVDAVHFRLLGRADMVINTGGVKVQPEQVERVAQLVLASLGLTNRLFVSGLPDERLGQRVVLIGEQLALSPDQWLTIQEAVRTQLGPYSVPREFITVHPFSETPTGKIDRNATIARIH</sequence>
<evidence type="ECO:0000313" key="3">
    <source>
        <dbReference type="Proteomes" id="UP001597469"/>
    </source>
</evidence>
<evidence type="ECO:0000259" key="1">
    <source>
        <dbReference type="Pfam" id="PF00501"/>
    </source>
</evidence>
<reference evidence="3" key="1">
    <citation type="journal article" date="2019" name="Int. J. Syst. Evol. Microbiol.">
        <title>The Global Catalogue of Microorganisms (GCM) 10K type strain sequencing project: providing services to taxonomists for standard genome sequencing and annotation.</title>
        <authorList>
            <consortium name="The Broad Institute Genomics Platform"/>
            <consortium name="The Broad Institute Genome Sequencing Center for Infectious Disease"/>
            <person name="Wu L."/>
            <person name="Ma J."/>
        </authorList>
    </citation>
    <scope>NUCLEOTIDE SEQUENCE [LARGE SCALE GENOMIC DNA]</scope>
    <source>
        <strain evidence="3">KCTC 42805</strain>
    </source>
</reference>
<evidence type="ECO:0000313" key="2">
    <source>
        <dbReference type="EMBL" id="MFD2571873.1"/>
    </source>
</evidence>
<feature type="domain" description="AMP-dependent synthetase/ligase" evidence="1">
    <location>
        <begin position="37"/>
        <end position="191"/>
    </location>
</feature>
<proteinExistence type="predicted"/>
<dbReference type="SUPFAM" id="SSF56801">
    <property type="entry name" value="Acetyl-CoA synthetase-like"/>
    <property type="match status" value="1"/>
</dbReference>
<dbReference type="Proteomes" id="UP001597469">
    <property type="component" value="Unassembled WGS sequence"/>
</dbReference>
<dbReference type="InterPro" id="IPR045851">
    <property type="entry name" value="AMP-bd_C_sf"/>
</dbReference>
<keyword evidence="3" id="KW-1185">Reference proteome</keyword>
<dbReference type="RefSeq" id="WP_381523784.1">
    <property type="nucleotide sequence ID" value="NZ_JBHULN010000008.1"/>
</dbReference>
<dbReference type="Pfam" id="PF00501">
    <property type="entry name" value="AMP-binding"/>
    <property type="match status" value="1"/>
</dbReference>
<dbReference type="Gene3D" id="3.30.300.30">
    <property type="match status" value="1"/>
</dbReference>
<dbReference type="Gene3D" id="3.40.50.12780">
    <property type="entry name" value="N-terminal domain of ligase-like"/>
    <property type="match status" value="1"/>
</dbReference>
<comment type="caution">
    <text evidence="2">The sequence shown here is derived from an EMBL/GenBank/DDBJ whole genome shotgun (WGS) entry which is preliminary data.</text>
</comment>
<dbReference type="PANTHER" id="PTHR43201:SF32">
    <property type="entry name" value="2-SUCCINYLBENZOATE--COA LIGASE, CHLOROPLASTIC_PEROXISOMAL"/>
    <property type="match status" value="1"/>
</dbReference>
<organism evidence="2 3">
    <name type="scientific">Spirosoma soli</name>
    <dbReference type="NCBI Taxonomy" id="1770529"/>
    <lineage>
        <taxon>Bacteria</taxon>
        <taxon>Pseudomonadati</taxon>
        <taxon>Bacteroidota</taxon>
        <taxon>Cytophagia</taxon>
        <taxon>Cytophagales</taxon>
        <taxon>Cytophagaceae</taxon>
        <taxon>Spirosoma</taxon>
    </lineage>
</organism>
<gene>
    <name evidence="2" type="ORF">ACFSUS_14610</name>
</gene>
<name>A0ABW5M6P3_9BACT</name>
<dbReference type="InterPro" id="IPR042099">
    <property type="entry name" value="ANL_N_sf"/>
</dbReference>